<accession>A0A392V7H3</accession>
<dbReference type="Proteomes" id="UP000265520">
    <property type="component" value="Unassembled WGS sequence"/>
</dbReference>
<organism evidence="1 2">
    <name type="scientific">Trifolium medium</name>
    <dbReference type="NCBI Taxonomy" id="97028"/>
    <lineage>
        <taxon>Eukaryota</taxon>
        <taxon>Viridiplantae</taxon>
        <taxon>Streptophyta</taxon>
        <taxon>Embryophyta</taxon>
        <taxon>Tracheophyta</taxon>
        <taxon>Spermatophyta</taxon>
        <taxon>Magnoliopsida</taxon>
        <taxon>eudicotyledons</taxon>
        <taxon>Gunneridae</taxon>
        <taxon>Pentapetalae</taxon>
        <taxon>rosids</taxon>
        <taxon>fabids</taxon>
        <taxon>Fabales</taxon>
        <taxon>Fabaceae</taxon>
        <taxon>Papilionoideae</taxon>
        <taxon>50 kb inversion clade</taxon>
        <taxon>NPAAA clade</taxon>
        <taxon>Hologalegina</taxon>
        <taxon>IRL clade</taxon>
        <taxon>Trifolieae</taxon>
        <taxon>Trifolium</taxon>
    </lineage>
</organism>
<name>A0A392V7H3_9FABA</name>
<dbReference type="AlphaFoldDB" id="A0A392V7H3"/>
<evidence type="ECO:0000313" key="1">
    <source>
        <dbReference type="EMBL" id="MCI82410.1"/>
    </source>
</evidence>
<evidence type="ECO:0000313" key="2">
    <source>
        <dbReference type="Proteomes" id="UP000265520"/>
    </source>
</evidence>
<sequence>MHQGGSFKGASRSFIRRVAYLHLFLARVAQTGWR</sequence>
<feature type="non-terminal residue" evidence="1">
    <location>
        <position position="34"/>
    </location>
</feature>
<dbReference type="EMBL" id="LXQA011042543">
    <property type="protein sequence ID" value="MCI82410.1"/>
    <property type="molecule type" value="Genomic_DNA"/>
</dbReference>
<protein>
    <submittedName>
        <fullName evidence="1">Uncharacterized protein</fullName>
    </submittedName>
</protein>
<proteinExistence type="predicted"/>
<keyword evidence="2" id="KW-1185">Reference proteome</keyword>
<reference evidence="1 2" key="1">
    <citation type="journal article" date="2018" name="Front. Plant Sci.">
        <title>Red Clover (Trifolium pratense) and Zigzag Clover (T. medium) - A Picture of Genomic Similarities and Differences.</title>
        <authorList>
            <person name="Dluhosova J."/>
            <person name="Istvanek J."/>
            <person name="Nedelnik J."/>
            <person name="Repkova J."/>
        </authorList>
    </citation>
    <scope>NUCLEOTIDE SEQUENCE [LARGE SCALE GENOMIC DNA]</scope>
    <source>
        <strain evidence="2">cv. 10/8</strain>
        <tissue evidence="1">Leaf</tissue>
    </source>
</reference>
<comment type="caution">
    <text evidence="1">The sequence shown here is derived from an EMBL/GenBank/DDBJ whole genome shotgun (WGS) entry which is preliminary data.</text>
</comment>